<feature type="non-terminal residue" evidence="2">
    <location>
        <position position="1"/>
    </location>
</feature>
<proteinExistence type="predicted"/>
<dbReference type="AlphaFoldDB" id="A0A6J4V475"/>
<reference evidence="2" key="1">
    <citation type="submission" date="2020-02" db="EMBL/GenBank/DDBJ databases">
        <authorList>
            <person name="Meier V. D."/>
        </authorList>
    </citation>
    <scope>NUCLEOTIDE SEQUENCE</scope>
    <source>
        <strain evidence="2">AVDCRST_MAG33</strain>
    </source>
</reference>
<feature type="non-terminal residue" evidence="2">
    <location>
        <position position="157"/>
    </location>
</feature>
<evidence type="ECO:0000313" key="2">
    <source>
        <dbReference type="EMBL" id="CAA9564231.1"/>
    </source>
</evidence>
<accession>A0A6J4V475</accession>
<protein>
    <submittedName>
        <fullName evidence="2">Uncharacterized protein</fullName>
    </submittedName>
</protein>
<name>A0A6J4V475_9BACT</name>
<evidence type="ECO:0000256" key="1">
    <source>
        <dbReference type="SAM" id="MobiDB-lite"/>
    </source>
</evidence>
<sequence>VHPAYRRPYRRRSVGLRGRLRRDPPARRRAGCPLPRLLQVAGGAGRLPRRRDRQPLDGSRDPCPRDLHRPDRSGAVHGLARAAGANRGRPGRPLYRAHRLHADRPVRRFRHRQRDRPARPDLAGGVHCHRRSTDRPPGGRPAPAVQRRSGQRPPVIV</sequence>
<gene>
    <name evidence="2" type="ORF">AVDCRST_MAG33-1924</name>
</gene>
<feature type="region of interest" description="Disordered" evidence="1">
    <location>
        <begin position="41"/>
        <end position="157"/>
    </location>
</feature>
<feature type="compositionally biased region" description="Basic and acidic residues" evidence="1">
    <location>
        <begin position="53"/>
        <end position="74"/>
    </location>
</feature>
<organism evidence="2">
    <name type="scientific">uncultured Thermomicrobiales bacterium</name>
    <dbReference type="NCBI Taxonomy" id="1645740"/>
    <lineage>
        <taxon>Bacteria</taxon>
        <taxon>Pseudomonadati</taxon>
        <taxon>Thermomicrobiota</taxon>
        <taxon>Thermomicrobia</taxon>
        <taxon>Thermomicrobiales</taxon>
        <taxon>environmental samples</taxon>
    </lineage>
</organism>
<feature type="compositionally biased region" description="Low complexity" evidence="1">
    <location>
        <begin position="78"/>
        <end position="94"/>
    </location>
</feature>
<dbReference type="EMBL" id="CADCWK010000211">
    <property type="protein sequence ID" value="CAA9564231.1"/>
    <property type="molecule type" value="Genomic_DNA"/>
</dbReference>